<evidence type="ECO:0000313" key="4">
    <source>
        <dbReference type="WBParaSite" id="ASIM_0000214901-mRNA-1"/>
    </source>
</evidence>
<reference evidence="4" key="1">
    <citation type="submission" date="2017-02" db="UniProtKB">
        <authorList>
            <consortium name="WormBaseParasite"/>
        </authorList>
    </citation>
    <scope>IDENTIFICATION</scope>
</reference>
<organism evidence="4">
    <name type="scientific">Anisakis simplex</name>
    <name type="common">Herring worm</name>
    <dbReference type="NCBI Taxonomy" id="6269"/>
    <lineage>
        <taxon>Eukaryota</taxon>
        <taxon>Metazoa</taxon>
        <taxon>Ecdysozoa</taxon>
        <taxon>Nematoda</taxon>
        <taxon>Chromadorea</taxon>
        <taxon>Rhabditida</taxon>
        <taxon>Spirurina</taxon>
        <taxon>Ascaridomorpha</taxon>
        <taxon>Ascaridoidea</taxon>
        <taxon>Anisakidae</taxon>
        <taxon>Anisakis</taxon>
        <taxon>Anisakis simplex complex</taxon>
    </lineage>
</organism>
<evidence type="ECO:0000313" key="3">
    <source>
        <dbReference type="Proteomes" id="UP000267096"/>
    </source>
</evidence>
<keyword evidence="3" id="KW-1185">Reference proteome</keyword>
<feature type="compositionally biased region" description="Basic and acidic residues" evidence="1">
    <location>
        <begin position="275"/>
        <end position="301"/>
    </location>
</feature>
<feature type="compositionally biased region" description="Low complexity" evidence="1">
    <location>
        <begin position="354"/>
        <end position="368"/>
    </location>
</feature>
<name>A0A0M3J3N6_ANISI</name>
<dbReference type="WBParaSite" id="ASIM_0000214901-mRNA-1">
    <property type="protein sequence ID" value="ASIM_0000214901-mRNA-1"/>
    <property type="gene ID" value="ASIM_0000214901"/>
</dbReference>
<dbReference type="Proteomes" id="UP000267096">
    <property type="component" value="Unassembled WGS sequence"/>
</dbReference>
<evidence type="ECO:0000256" key="1">
    <source>
        <dbReference type="SAM" id="MobiDB-lite"/>
    </source>
</evidence>
<dbReference type="AlphaFoldDB" id="A0A0M3J3N6"/>
<feature type="region of interest" description="Disordered" evidence="1">
    <location>
        <begin position="267"/>
        <end position="376"/>
    </location>
</feature>
<proteinExistence type="predicted"/>
<dbReference type="OrthoDB" id="5406275at2759"/>
<reference evidence="2 3" key="2">
    <citation type="submission" date="2018-11" db="EMBL/GenBank/DDBJ databases">
        <authorList>
            <consortium name="Pathogen Informatics"/>
        </authorList>
    </citation>
    <scope>NUCLEOTIDE SEQUENCE [LARGE SCALE GENOMIC DNA]</scope>
</reference>
<evidence type="ECO:0000313" key="2">
    <source>
        <dbReference type="EMBL" id="VDK19548.1"/>
    </source>
</evidence>
<feature type="compositionally biased region" description="Basic and acidic residues" evidence="1">
    <location>
        <begin position="308"/>
        <end position="350"/>
    </location>
</feature>
<dbReference type="EMBL" id="UYRR01002488">
    <property type="protein sequence ID" value="VDK19548.1"/>
    <property type="molecule type" value="Genomic_DNA"/>
</dbReference>
<accession>A0A0M3J3N6</accession>
<gene>
    <name evidence="2" type="ORF">ASIM_LOCUS2019</name>
</gene>
<sequence>MAAIAENMNQIPRSIEVILELLNQHSSEQIRFQLPAQVNKIRCTVEDSIKNSHSLELHFHKAMRLMNDRRKSIGRAGFELLGEVKLFWSSVISFCEELNKLIHYTLDSSTNAFNSILRTQYEIAQKQNKFSLKRKTREEIYHSSLAMIAYAWAVRHLANAYIHYSSQFIMPQINVIARYPLIATNKIEFAKAQQQFRELNMACEQETNKMVGINSTESKRRSILKMDMGLNLNLNEIGRDIDEIIQPVAEFRTGKLQFNHEFELDNQERSMMLTNERRSREEQKNKLKMEKKRVKEEETIKKERHKREKEEVEKRLKEENKRIKEETKKRKQQEREQRKQLDRSNSERKASWNRSSSTRSGSPQSPQSLQFDLSLP</sequence>
<protein>
    <submittedName>
        <fullName evidence="2 4">Uncharacterized protein</fullName>
    </submittedName>
</protein>